<evidence type="ECO:0000313" key="1">
    <source>
        <dbReference type="EMBL" id="MFC5721822.1"/>
    </source>
</evidence>
<proteinExistence type="predicted"/>
<accession>A0ABW0Z214</accession>
<reference evidence="2" key="1">
    <citation type="journal article" date="2019" name="Int. J. Syst. Evol. Microbiol.">
        <title>The Global Catalogue of Microorganisms (GCM) 10K type strain sequencing project: providing services to taxonomists for standard genome sequencing and annotation.</title>
        <authorList>
            <consortium name="The Broad Institute Genomics Platform"/>
            <consortium name="The Broad Institute Genome Sequencing Center for Infectious Disease"/>
            <person name="Wu L."/>
            <person name="Ma J."/>
        </authorList>
    </citation>
    <scope>NUCLEOTIDE SEQUENCE [LARGE SCALE GENOMIC DNA]</scope>
    <source>
        <strain evidence="2">CGMCC 4.7304</strain>
    </source>
</reference>
<keyword evidence="2" id="KW-1185">Reference proteome</keyword>
<protein>
    <submittedName>
        <fullName evidence="1">Uncharacterized protein</fullName>
    </submittedName>
</protein>
<gene>
    <name evidence="1" type="ORF">ACFP1Z_16745</name>
</gene>
<dbReference type="RefSeq" id="WP_390317173.1">
    <property type="nucleotide sequence ID" value="NZ_JBHSPB010000009.1"/>
</dbReference>
<evidence type="ECO:0000313" key="2">
    <source>
        <dbReference type="Proteomes" id="UP001596083"/>
    </source>
</evidence>
<organism evidence="1 2">
    <name type="scientific">Streptomyces gamaensis</name>
    <dbReference type="NCBI Taxonomy" id="1763542"/>
    <lineage>
        <taxon>Bacteria</taxon>
        <taxon>Bacillati</taxon>
        <taxon>Actinomycetota</taxon>
        <taxon>Actinomycetes</taxon>
        <taxon>Kitasatosporales</taxon>
        <taxon>Streptomycetaceae</taxon>
        <taxon>Streptomyces</taxon>
    </lineage>
</organism>
<dbReference type="Proteomes" id="UP001596083">
    <property type="component" value="Unassembled WGS sequence"/>
</dbReference>
<sequence length="74" mass="8180">MTTADGACCPTGHKIDAARERAAADGRHETATQLAEALERHWRSTHARRITRKATLSERVAEANALSRKAANRW</sequence>
<comment type="caution">
    <text evidence="1">The sequence shown here is derived from an EMBL/GenBank/DDBJ whole genome shotgun (WGS) entry which is preliminary data.</text>
</comment>
<name>A0ABW0Z214_9ACTN</name>
<dbReference type="EMBL" id="JBHSPB010000009">
    <property type="protein sequence ID" value="MFC5721822.1"/>
    <property type="molecule type" value="Genomic_DNA"/>
</dbReference>